<feature type="transmembrane region" description="Helical" evidence="7">
    <location>
        <begin position="159"/>
        <end position="177"/>
    </location>
</feature>
<reference evidence="9" key="1">
    <citation type="submission" date="2020-10" db="EMBL/GenBank/DDBJ databases">
        <title>Ca. Dormibacterota MAGs.</title>
        <authorList>
            <person name="Montgomery K."/>
        </authorList>
    </citation>
    <scope>NUCLEOTIDE SEQUENCE [LARGE SCALE GENOMIC DNA]</scope>
    <source>
        <strain evidence="9">SC8812_S17_10</strain>
    </source>
</reference>
<evidence type="ECO:0000256" key="2">
    <source>
        <dbReference type="ARBA" id="ARBA00010792"/>
    </source>
</evidence>
<evidence type="ECO:0000256" key="6">
    <source>
        <dbReference type="ARBA" id="ARBA00023136"/>
    </source>
</evidence>
<feature type="transmembrane region" description="Helical" evidence="7">
    <location>
        <begin position="39"/>
        <end position="60"/>
    </location>
</feature>
<dbReference type="InterPro" id="IPR036388">
    <property type="entry name" value="WH-like_DNA-bd_sf"/>
</dbReference>
<evidence type="ECO:0000256" key="7">
    <source>
        <dbReference type="SAM" id="Phobius"/>
    </source>
</evidence>
<evidence type="ECO:0000256" key="1">
    <source>
        <dbReference type="ARBA" id="ARBA00004651"/>
    </source>
</evidence>
<dbReference type="RefSeq" id="WP_338205697.1">
    <property type="nucleotide sequence ID" value="NZ_JAEKNR010000246.1"/>
</dbReference>
<keyword evidence="3" id="KW-1003">Cell membrane</keyword>
<feature type="transmembrane region" description="Helical" evidence="7">
    <location>
        <begin position="198"/>
        <end position="219"/>
    </location>
</feature>
<keyword evidence="4 7" id="KW-0812">Transmembrane</keyword>
<evidence type="ECO:0000313" key="10">
    <source>
        <dbReference type="Proteomes" id="UP000612893"/>
    </source>
</evidence>
<gene>
    <name evidence="9" type="ORF">JF922_25710</name>
</gene>
<dbReference type="PROSITE" id="PS50987">
    <property type="entry name" value="HTH_ARSR_2"/>
    <property type="match status" value="1"/>
</dbReference>
<proteinExistence type="inferred from homology"/>
<dbReference type="PANTHER" id="PTHR42709:SF6">
    <property type="entry name" value="UNDECAPRENYL PHOSPHATE TRANSPORTER A"/>
    <property type="match status" value="1"/>
</dbReference>
<dbReference type="GO" id="GO:0003700">
    <property type="term" value="F:DNA-binding transcription factor activity"/>
    <property type="evidence" value="ECO:0007669"/>
    <property type="project" value="InterPro"/>
</dbReference>
<keyword evidence="6 7" id="KW-0472">Membrane</keyword>
<evidence type="ECO:0000259" key="8">
    <source>
        <dbReference type="PROSITE" id="PS50987"/>
    </source>
</evidence>
<keyword evidence="5 7" id="KW-1133">Transmembrane helix</keyword>
<dbReference type="EMBL" id="JAEKNR010000246">
    <property type="protein sequence ID" value="MBJ7601458.1"/>
    <property type="molecule type" value="Genomic_DNA"/>
</dbReference>
<evidence type="ECO:0000256" key="3">
    <source>
        <dbReference type="ARBA" id="ARBA00022475"/>
    </source>
</evidence>
<feature type="transmembrane region" description="Helical" evidence="7">
    <location>
        <begin position="225"/>
        <end position="245"/>
    </location>
</feature>
<dbReference type="Pfam" id="PF09335">
    <property type="entry name" value="VTT_dom"/>
    <property type="match status" value="1"/>
</dbReference>
<dbReference type="Proteomes" id="UP000612893">
    <property type="component" value="Unassembled WGS sequence"/>
</dbReference>
<accession>A0A934NBX2</accession>
<evidence type="ECO:0000256" key="4">
    <source>
        <dbReference type="ARBA" id="ARBA00022692"/>
    </source>
</evidence>
<dbReference type="SMART" id="SM00418">
    <property type="entry name" value="HTH_ARSR"/>
    <property type="match status" value="1"/>
</dbReference>
<comment type="caution">
    <text evidence="9">The sequence shown here is derived from an EMBL/GenBank/DDBJ whole genome shotgun (WGS) entry which is preliminary data.</text>
</comment>
<feature type="domain" description="HTH arsR-type" evidence="8">
    <location>
        <begin position="293"/>
        <end position="387"/>
    </location>
</feature>
<dbReference type="InterPro" id="IPR001845">
    <property type="entry name" value="HTH_ArsR_DNA-bd_dom"/>
</dbReference>
<sequence>MLLCSLLFAEEVGVPLPIPGELTLIAAGLLIATGGLDPWLFVPLAVASCLTGSLVGYSWARLVGEHGLQATAARFHQTKRLNKVKARLQKAGPREIALSRLIPGLRVYTTLVAGAVLVDRRKFLLGIVPATLLWVIAFLVLGVVAGVPAERLLGQLQGLVLEGGILILIGLGSYLGIRRLPEHSVAALIRLSSSLRSVLAAGVDMALIGAVVAGVLAIVRPLTPAGAIAGWLDIVVVLIVIAGFYSVATRAGQRATAGERLLDASYLTQRTGEASRRNLRTLARALLDGGAARAETDIGRTVSMFRALGDGRKLQVVRSLLAEDRSLEEVAAELHLSALETAYALRELQLAGLTLVRETDVGERHAIASDHIRIAVLEMLEQAPTAERVSSDT</sequence>
<name>A0A934NBX2_9BACT</name>
<feature type="transmembrane region" description="Helical" evidence="7">
    <location>
        <begin position="123"/>
        <end position="147"/>
    </location>
</feature>
<dbReference type="InterPro" id="IPR051311">
    <property type="entry name" value="DedA_domain"/>
</dbReference>
<dbReference type="AlphaFoldDB" id="A0A934NBX2"/>
<evidence type="ECO:0000313" key="9">
    <source>
        <dbReference type="EMBL" id="MBJ7601458.1"/>
    </source>
</evidence>
<dbReference type="Gene3D" id="1.10.10.10">
    <property type="entry name" value="Winged helix-like DNA-binding domain superfamily/Winged helix DNA-binding domain"/>
    <property type="match status" value="1"/>
</dbReference>
<dbReference type="PANTHER" id="PTHR42709">
    <property type="entry name" value="ALKALINE PHOSPHATASE LIKE PROTEIN"/>
    <property type="match status" value="1"/>
</dbReference>
<comment type="subcellular location">
    <subcellularLocation>
        <location evidence="1">Cell membrane</location>
        <topology evidence="1">Multi-pass membrane protein</topology>
    </subcellularLocation>
</comment>
<keyword evidence="10" id="KW-1185">Reference proteome</keyword>
<evidence type="ECO:0000256" key="5">
    <source>
        <dbReference type="ARBA" id="ARBA00022989"/>
    </source>
</evidence>
<organism evidence="9 10">
    <name type="scientific">Candidatus Nephthysia bennettiae</name>
    <dbReference type="NCBI Taxonomy" id="3127016"/>
    <lineage>
        <taxon>Bacteria</taxon>
        <taxon>Bacillati</taxon>
        <taxon>Candidatus Dormiibacterota</taxon>
        <taxon>Candidatus Dormibacteria</taxon>
        <taxon>Candidatus Dormibacterales</taxon>
        <taxon>Candidatus Dormibacteraceae</taxon>
        <taxon>Candidatus Nephthysia</taxon>
    </lineage>
</organism>
<dbReference type="InterPro" id="IPR032816">
    <property type="entry name" value="VTT_dom"/>
</dbReference>
<comment type="similarity">
    <text evidence="2">Belongs to the DedA family.</text>
</comment>
<protein>
    <submittedName>
        <fullName evidence="9">DedA family protein</fullName>
    </submittedName>
</protein>
<dbReference type="GO" id="GO:0005886">
    <property type="term" value="C:plasma membrane"/>
    <property type="evidence" value="ECO:0007669"/>
    <property type="project" value="UniProtKB-SubCell"/>
</dbReference>